<feature type="region of interest" description="Disordered" evidence="1">
    <location>
        <begin position="1"/>
        <end position="80"/>
    </location>
</feature>
<feature type="compositionally biased region" description="Basic and acidic residues" evidence="1">
    <location>
        <begin position="11"/>
        <end position="42"/>
    </location>
</feature>
<dbReference type="EMBL" id="CANHGI010000002">
    <property type="protein sequence ID" value="CAI5443763.1"/>
    <property type="molecule type" value="Genomic_DNA"/>
</dbReference>
<keyword evidence="3" id="KW-1185">Reference proteome</keyword>
<protein>
    <submittedName>
        <fullName evidence="2">Uncharacterized protein</fullName>
    </submittedName>
</protein>
<feature type="region of interest" description="Disordered" evidence="1">
    <location>
        <begin position="139"/>
        <end position="181"/>
    </location>
</feature>
<gene>
    <name evidence="2" type="ORF">CAMP_LOCUS6400</name>
</gene>
<organism evidence="2 3">
    <name type="scientific">Caenorhabditis angaria</name>
    <dbReference type="NCBI Taxonomy" id="860376"/>
    <lineage>
        <taxon>Eukaryota</taxon>
        <taxon>Metazoa</taxon>
        <taxon>Ecdysozoa</taxon>
        <taxon>Nematoda</taxon>
        <taxon>Chromadorea</taxon>
        <taxon>Rhabditida</taxon>
        <taxon>Rhabditina</taxon>
        <taxon>Rhabditomorpha</taxon>
        <taxon>Rhabditoidea</taxon>
        <taxon>Rhabditidae</taxon>
        <taxon>Peloderinae</taxon>
        <taxon>Caenorhabditis</taxon>
    </lineage>
</organism>
<comment type="caution">
    <text evidence="2">The sequence shown here is derived from an EMBL/GenBank/DDBJ whole genome shotgun (WGS) entry which is preliminary data.</text>
</comment>
<dbReference type="Proteomes" id="UP001152747">
    <property type="component" value="Unassembled WGS sequence"/>
</dbReference>
<sequence length="181" mass="21411">MVVTTSQYKEILAKKEEKKEEKKNEKKEGKGNEERGKEEKRTKEKKKRAVEEKKKEKLKNEQKKEKKEKKHEELKNDHLIDVFAEKDKEYEAHDKKIMAHIKKMRHAESIHKRNKVSLETKLNESLELEDTQVESRKILKKHLPTSAPQNLSIKMEKGKKKEKKKLEKPAAAAKTYEKSAK</sequence>
<evidence type="ECO:0000313" key="3">
    <source>
        <dbReference type="Proteomes" id="UP001152747"/>
    </source>
</evidence>
<evidence type="ECO:0000313" key="2">
    <source>
        <dbReference type="EMBL" id="CAI5443763.1"/>
    </source>
</evidence>
<name>A0A9P1IF88_9PELO</name>
<accession>A0A9P1IF88</accession>
<proteinExistence type="predicted"/>
<dbReference type="AlphaFoldDB" id="A0A9P1IF88"/>
<feature type="compositionally biased region" description="Basic and acidic residues" evidence="1">
    <location>
        <begin position="49"/>
        <end position="80"/>
    </location>
</feature>
<evidence type="ECO:0000256" key="1">
    <source>
        <dbReference type="SAM" id="MobiDB-lite"/>
    </source>
</evidence>
<reference evidence="2" key="1">
    <citation type="submission" date="2022-11" db="EMBL/GenBank/DDBJ databases">
        <authorList>
            <person name="Kikuchi T."/>
        </authorList>
    </citation>
    <scope>NUCLEOTIDE SEQUENCE</scope>
    <source>
        <strain evidence="2">PS1010</strain>
    </source>
</reference>